<keyword evidence="2" id="KW-1185">Reference proteome</keyword>
<gene>
    <name evidence="1" type="ORF">ABVC42_00895</name>
</gene>
<accession>A0ABV2B5I0</accession>
<organism evidence="1 2">
    <name type="scientific">Lactobacillus crispatus</name>
    <dbReference type="NCBI Taxonomy" id="47770"/>
    <lineage>
        <taxon>Bacteria</taxon>
        <taxon>Bacillati</taxon>
        <taxon>Bacillota</taxon>
        <taxon>Bacilli</taxon>
        <taxon>Lactobacillales</taxon>
        <taxon>Lactobacillaceae</taxon>
        <taxon>Lactobacillus</taxon>
    </lineage>
</organism>
<evidence type="ECO:0000313" key="2">
    <source>
        <dbReference type="Proteomes" id="UP001434419"/>
    </source>
</evidence>
<protein>
    <submittedName>
        <fullName evidence="1">Uncharacterized protein</fullName>
    </submittedName>
</protein>
<dbReference type="Proteomes" id="UP001434419">
    <property type="component" value="Unassembled WGS sequence"/>
</dbReference>
<evidence type="ECO:0000313" key="1">
    <source>
        <dbReference type="EMBL" id="MES5148517.1"/>
    </source>
</evidence>
<comment type="caution">
    <text evidence="1">The sequence shown here is derived from an EMBL/GenBank/DDBJ whole genome shotgun (WGS) entry which is preliminary data.</text>
</comment>
<dbReference type="RefSeq" id="WP_060462924.1">
    <property type="nucleotide sequence ID" value="NZ_CP083390.1"/>
</dbReference>
<name>A0ABV2B5I0_9LACO</name>
<proteinExistence type="predicted"/>
<sequence length="70" mass="8078">MKNLIEYFSNLFKQDKFEQETRGNIKAPVTMYDHKNHPVGGLYVDISSEFKDYSQNPLIKLVATPKSKGK</sequence>
<reference evidence="1" key="1">
    <citation type="submission" date="2024-06" db="EMBL/GenBank/DDBJ databases">
        <title>Vaginal Lactobacillus fatty acid response mechanisms reveal a metabolite-targeted strategy for bacterial vaginosis treatment.</title>
        <authorList>
            <person name="Zhu M."/>
            <person name="Blainey P.C."/>
            <person name="Bloom S.M."/>
            <person name="Kwon D.S."/>
        </authorList>
    </citation>
    <scope>NUCLEOTIDE SEQUENCE</scope>
    <source>
        <strain evidence="1">194_F1_1</strain>
    </source>
</reference>
<dbReference type="EMBL" id="JBETVU010000007">
    <property type="protein sequence ID" value="MES5148517.1"/>
    <property type="molecule type" value="Genomic_DNA"/>
</dbReference>